<dbReference type="AlphaFoldDB" id="A0A3S3PS46"/>
<name>A0A3S3PS46_9MAGN</name>
<gene>
    <name evidence="2" type="ORF">CKAN_00074700</name>
</gene>
<feature type="compositionally biased region" description="Basic residues" evidence="1">
    <location>
        <begin position="78"/>
        <end position="90"/>
    </location>
</feature>
<accession>A0A3S3PS46</accession>
<dbReference type="EMBL" id="QPKB01000001">
    <property type="protein sequence ID" value="RWR72519.1"/>
    <property type="molecule type" value="Genomic_DNA"/>
</dbReference>
<protein>
    <submittedName>
        <fullName evidence="2">Uncharacterized protein</fullName>
    </submittedName>
</protein>
<evidence type="ECO:0000313" key="3">
    <source>
        <dbReference type="Proteomes" id="UP000283530"/>
    </source>
</evidence>
<reference evidence="2 3" key="1">
    <citation type="journal article" date="2019" name="Nat. Plants">
        <title>Stout camphor tree genome fills gaps in understanding of flowering plant genome evolution.</title>
        <authorList>
            <person name="Chaw S.M."/>
            <person name="Liu Y.C."/>
            <person name="Wu Y.W."/>
            <person name="Wang H.Y."/>
            <person name="Lin C.I."/>
            <person name="Wu C.S."/>
            <person name="Ke H.M."/>
            <person name="Chang L.Y."/>
            <person name="Hsu C.Y."/>
            <person name="Yang H.T."/>
            <person name="Sudianto E."/>
            <person name="Hsu M.H."/>
            <person name="Wu K.P."/>
            <person name="Wang L.N."/>
            <person name="Leebens-Mack J.H."/>
            <person name="Tsai I.J."/>
        </authorList>
    </citation>
    <scope>NUCLEOTIDE SEQUENCE [LARGE SCALE GENOMIC DNA]</scope>
    <source>
        <strain evidence="3">cv. Chaw 1501</strain>
        <tissue evidence="2">Young leaves</tissue>
    </source>
</reference>
<keyword evidence="3" id="KW-1185">Reference proteome</keyword>
<dbReference type="Proteomes" id="UP000283530">
    <property type="component" value="Unassembled WGS sequence"/>
</dbReference>
<evidence type="ECO:0000313" key="2">
    <source>
        <dbReference type="EMBL" id="RWR72519.1"/>
    </source>
</evidence>
<evidence type="ECO:0000256" key="1">
    <source>
        <dbReference type="SAM" id="MobiDB-lite"/>
    </source>
</evidence>
<sequence length="98" mass="11115">MKGGCTAYKRRTATFLLLLRSEEEGKELWLRAGRRPRESDRTGVSISRRSASGVDGDEAELRPGRTGTVQQNGCMKREKTKTKKKKKRWISAHDFMGS</sequence>
<proteinExistence type="predicted"/>
<comment type="caution">
    <text evidence="2">The sequence shown here is derived from an EMBL/GenBank/DDBJ whole genome shotgun (WGS) entry which is preliminary data.</text>
</comment>
<organism evidence="2 3">
    <name type="scientific">Cinnamomum micranthum f. kanehirae</name>
    <dbReference type="NCBI Taxonomy" id="337451"/>
    <lineage>
        <taxon>Eukaryota</taxon>
        <taxon>Viridiplantae</taxon>
        <taxon>Streptophyta</taxon>
        <taxon>Embryophyta</taxon>
        <taxon>Tracheophyta</taxon>
        <taxon>Spermatophyta</taxon>
        <taxon>Magnoliopsida</taxon>
        <taxon>Magnoliidae</taxon>
        <taxon>Laurales</taxon>
        <taxon>Lauraceae</taxon>
        <taxon>Cinnamomum</taxon>
    </lineage>
</organism>
<feature type="region of interest" description="Disordered" evidence="1">
    <location>
        <begin position="34"/>
        <end position="98"/>
    </location>
</feature>